<proteinExistence type="predicted"/>
<feature type="domain" description="Malonyl-CoA decarboxylase C-terminal" evidence="1">
    <location>
        <begin position="168"/>
        <end position="408"/>
    </location>
</feature>
<evidence type="ECO:0000259" key="2">
    <source>
        <dbReference type="Pfam" id="PF17408"/>
    </source>
</evidence>
<feature type="domain" description="Malonyl-CoA decarboxylase N-terminal" evidence="2">
    <location>
        <begin position="82"/>
        <end position="165"/>
    </location>
</feature>
<sequence>MSFLQELLSSLEAKARQNGVFVSRQSGREESGLARLESACDTLMHHGGEASRILIARQALSAYRTLDTEQQRAFFHLLADQYAADPAAIHAAYARYRETEDNTALQALGSACEPRRQSLFRRLNQCPGGTYELVQMRSDLLAMLKDHPELAPLDADFAHLFASWFNRGFLMLEAIDWNTSAAVLEKVIRYEAVHAIHDWNDLRQRLDPGDRRCYAFFHPATGDEPLIFVEVALCRGIPDNIQSILESDEHVAPEDADTAVFYSISNCQAGLKGISFGNFLIKQVVEELQRELPQLENFVTLSPVPGLRKWLDQTRSEGGLPGSSDVLERLEAEDWLDDKASRSKMASDVTALAAHYLLDARRRGAPADPVARFHLGNGARLHRINWPGDTSAKGRQQSHGVMVNYLYEPGRIEQNHEAFSREGTIACSSEVRRAAKQGQQRFTRSRDKA</sequence>
<reference evidence="3" key="1">
    <citation type="submission" date="2022-11" db="EMBL/GenBank/DDBJ databases">
        <title>Larsenimonas rhizosphaerae sp. nov., isolated from a tidal mudflat.</title>
        <authorList>
            <person name="Lee S.D."/>
            <person name="Kim I.S."/>
        </authorList>
    </citation>
    <scope>NUCLEOTIDE SEQUENCE</scope>
    <source>
        <strain evidence="3">GH2-1</strain>
    </source>
</reference>
<name>A0AA42CUX5_9GAMM</name>
<dbReference type="PANTHER" id="PTHR28641:SF1">
    <property type="entry name" value="MALONYL-COA DECARBOXYLASE, MITOCHONDRIAL"/>
    <property type="match status" value="1"/>
</dbReference>
<accession>A0AA42CUX5</accession>
<organism evidence="3 4">
    <name type="scientific">Larsenimonas rhizosphaerae</name>
    <dbReference type="NCBI Taxonomy" id="2944682"/>
    <lineage>
        <taxon>Bacteria</taxon>
        <taxon>Pseudomonadati</taxon>
        <taxon>Pseudomonadota</taxon>
        <taxon>Gammaproteobacteria</taxon>
        <taxon>Oceanospirillales</taxon>
        <taxon>Halomonadaceae</taxon>
        <taxon>Larsenimonas</taxon>
    </lineage>
</organism>
<dbReference type="AlphaFoldDB" id="A0AA42CUX5"/>
<dbReference type="Pfam" id="PF05292">
    <property type="entry name" value="MCD"/>
    <property type="match status" value="1"/>
</dbReference>
<dbReference type="Gene3D" id="3.40.630.150">
    <property type="entry name" value="Malonyl-CoA decarboxylase, catalytic domain"/>
    <property type="match status" value="1"/>
</dbReference>
<dbReference type="InterPro" id="IPR035372">
    <property type="entry name" value="MCD_N"/>
</dbReference>
<dbReference type="EMBL" id="JAPIVE010000002">
    <property type="protein sequence ID" value="MCX2524421.1"/>
    <property type="molecule type" value="Genomic_DNA"/>
</dbReference>
<gene>
    <name evidence="3" type="ORF">OQ287_09215</name>
</gene>
<dbReference type="RefSeq" id="WP_265896248.1">
    <property type="nucleotide sequence ID" value="NZ_JAPIVE010000002.1"/>
</dbReference>
<dbReference type="PANTHER" id="PTHR28641">
    <property type="match status" value="1"/>
</dbReference>
<dbReference type="Gene3D" id="1.20.140.90">
    <property type="entry name" value="Malonyl-CoA decarboxylase, oligemerization domain"/>
    <property type="match status" value="1"/>
</dbReference>
<keyword evidence="4" id="KW-1185">Reference proteome</keyword>
<evidence type="ECO:0000313" key="4">
    <source>
        <dbReference type="Proteomes" id="UP001165678"/>
    </source>
</evidence>
<protein>
    <submittedName>
        <fullName evidence="3">Malonyl-CoA decarboxylase</fullName>
    </submittedName>
</protein>
<evidence type="ECO:0000313" key="3">
    <source>
        <dbReference type="EMBL" id="MCX2524421.1"/>
    </source>
</evidence>
<dbReference type="GO" id="GO:0050080">
    <property type="term" value="F:malonyl-CoA decarboxylase activity"/>
    <property type="evidence" value="ECO:0007669"/>
    <property type="project" value="InterPro"/>
</dbReference>
<dbReference type="InterPro" id="IPR038917">
    <property type="entry name" value="Malonyl_CoA_deC"/>
</dbReference>
<dbReference type="GO" id="GO:0006633">
    <property type="term" value="P:fatty acid biosynthetic process"/>
    <property type="evidence" value="ECO:0007669"/>
    <property type="project" value="InterPro"/>
</dbReference>
<dbReference type="InterPro" id="IPR042303">
    <property type="entry name" value="Malonyl_CoA_deC_C_sf"/>
</dbReference>
<dbReference type="Proteomes" id="UP001165678">
    <property type="component" value="Unassembled WGS sequence"/>
</dbReference>
<dbReference type="Pfam" id="PF17408">
    <property type="entry name" value="MCD_N"/>
    <property type="match status" value="1"/>
</dbReference>
<dbReference type="InterPro" id="IPR038351">
    <property type="entry name" value="MCD_N_sf"/>
</dbReference>
<evidence type="ECO:0000259" key="1">
    <source>
        <dbReference type="Pfam" id="PF05292"/>
    </source>
</evidence>
<comment type="caution">
    <text evidence="3">The sequence shown here is derived from an EMBL/GenBank/DDBJ whole genome shotgun (WGS) entry which is preliminary data.</text>
</comment>
<dbReference type="InterPro" id="IPR007956">
    <property type="entry name" value="Malonyl_CoA_deC_C"/>
</dbReference>